<name>A0A1F5PYE0_9BACT</name>
<gene>
    <name evidence="1" type="ORF">A3B10_00355</name>
</gene>
<organism evidence="1 2">
    <name type="scientific">Candidatus Doudnabacteria bacterium RIFCSPLOWO2_01_FULL_44_21</name>
    <dbReference type="NCBI Taxonomy" id="1817841"/>
    <lineage>
        <taxon>Bacteria</taxon>
        <taxon>Candidatus Doudnaibacteriota</taxon>
    </lineage>
</organism>
<sequence length="319" mass="36257">MRISILEKVRAPSRFLVRKGLRVGRPIVRLRGNGLGVEVRETALHRFDDGVEVDASAAVVDGVIQCLRVHASELSELIRPEHGDHLPEMTTADILVEPPDPMLVDSEGVEVEDAREATNERVRIDLLAVLQQLYANGEGSGVAATHREQHVLNRHVQLDTLVCHFWPPSFGFGMCDRVEMTRLLRRVNHSILELVCQAKWPTNRKSPYFRAFSGFLYWIKKFSFPRIKIWFAPMFFSGLFCGFQRCDCAAFRIFRGGFSPPAAAKWVRTNSRIEHHLGNCKLETAASLRSAVKAYCILGSKTNWRFCILGEENFLIFNF</sequence>
<comment type="caution">
    <text evidence="1">The sequence shown here is derived from an EMBL/GenBank/DDBJ whole genome shotgun (WGS) entry which is preliminary data.</text>
</comment>
<dbReference type="AlphaFoldDB" id="A0A1F5PYE0"/>
<reference evidence="1 2" key="1">
    <citation type="journal article" date="2016" name="Nat. Commun.">
        <title>Thousands of microbial genomes shed light on interconnected biogeochemical processes in an aquifer system.</title>
        <authorList>
            <person name="Anantharaman K."/>
            <person name="Brown C.T."/>
            <person name="Hug L.A."/>
            <person name="Sharon I."/>
            <person name="Castelle C.J."/>
            <person name="Probst A.J."/>
            <person name="Thomas B.C."/>
            <person name="Singh A."/>
            <person name="Wilkins M.J."/>
            <person name="Karaoz U."/>
            <person name="Brodie E.L."/>
            <person name="Williams K.H."/>
            <person name="Hubbard S.S."/>
            <person name="Banfield J.F."/>
        </authorList>
    </citation>
    <scope>NUCLEOTIDE SEQUENCE [LARGE SCALE GENOMIC DNA]</scope>
</reference>
<proteinExistence type="predicted"/>
<evidence type="ECO:0000313" key="1">
    <source>
        <dbReference type="EMBL" id="OGE94600.1"/>
    </source>
</evidence>
<dbReference type="Proteomes" id="UP000177281">
    <property type="component" value="Unassembled WGS sequence"/>
</dbReference>
<protein>
    <submittedName>
        <fullName evidence="1">Uncharacterized protein</fullName>
    </submittedName>
</protein>
<accession>A0A1F5PYE0</accession>
<evidence type="ECO:0000313" key="2">
    <source>
        <dbReference type="Proteomes" id="UP000177281"/>
    </source>
</evidence>
<dbReference type="EMBL" id="MFFB01000012">
    <property type="protein sequence ID" value="OGE94600.1"/>
    <property type="molecule type" value="Genomic_DNA"/>
</dbReference>